<dbReference type="InterPro" id="IPR036390">
    <property type="entry name" value="WH_DNA-bd_sf"/>
</dbReference>
<dbReference type="GO" id="GO:0003700">
    <property type="term" value="F:DNA-binding transcription factor activity"/>
    <property type="evidence" value="ECO:0007669"/>
    <property type="project" value="InterPro"/>
</dbReference>
<dbReference type="Proteomes" id="UP000031671">
    <property type="component" value="Unassembled WGS sequence"/>
</dbReference>
<dbReference type="EMBL" id="BBRZ01000012">
    <property type="protein sequence ID" value="GAM55298.1"/>
    <property type="molecule type" value="Genomic_DNA"/>
</dbReference>
<dbReference type="Gene3D" id="1.10.10.10">
    <property type="entry name" value="Winged helix-like DNA-binding domain superfamily/Winged helix DNA-binding domain"/>
    <property type="match status" value="1"/>
</dbReference>
<comment type="similarity">
    <text evidence="1">Belongs to the LysR transcriptional regulatory family.</text>
</comment>
<dbReference type="Pfam" id="PF03466">
    <property type="entry name" value="LysR_substrate"/>
    <property type="match status" value="1"/>
</dbReference>
<evidence type="ECO:0000256" key="4">
    <source>
        <dbReference type="ARBA" id="ARBA00023163"/>
    </source>
</evidence>
<dbReference type="RefSeq" id="WP_261835990.1">
    <property type="nucleotide sequence ID" value="NZ_AP024882.1"/>
</dbReference>
<keyword evidence="3" id="KW-0238">DNA-binding</keyword>
<organism evidence="6 7">
    <name type="scientific">Vibrio ishigakensis</name>
    <dbReference type="NCBI Taxonomy" id="1481914"/>
    <lineage>
        <taxon>Bacteria</taxon>
        <taxon>Pseudomonadati</taxon>
        <taxon>Pseudomonadota</taxon>
        <taxon>Gammaproteobacteria</taxon>
        <taxon>Vibrionales</taxon>
        <taxon>Vibrionaceae</taxon>
        <taxon>Vibrio</taxon>
    </lineage>
</organism>
<dbReference type="Pfam" id="PF00126">
    <property type="entry name" value="HTH_1"/>
    <property type="match status" value="1"/>
</dbReference>
<dbReference type="InterPro" id="IPR005119">
    <property type="entry name" value="LysR_subst-bd"/>
</dbReference>
<sequence>MASRLHAHIGTFRQLEILLAVYEGGSIKSASEALFLTQPTVSMQLKKLTEAIGLPLYHQVGRKLKFTDAGLATAETAKKILLDCEELDMRLSSLRGLESGTLRLAVTTTAKYFIPHLLGPFCERYPGIDIQLKIANRQQVIERLENRADDFYVFSHLPEELDLDVIEFMSNDLVAIAESNHPFAKKKSVSLEEFCQEDFLIREVGSGTRYATEAFFKKQQHQPNIKMTIASNEAIIHSVLSRLGVSILSAHTIAFGNIKDVKVVNVESLPIRTTWSFSWTPSVPMSPIAKVFLNYVETEGRDVMQQVVRL</sequence>
<evidence type="ECO:0000313" key="7">
    <source>
        <dbReference type="Proteomes" id="UP000031671"/>
    </source>
</evidence>
<dbReference type="InterPro" id="IPR000847">
    <property type="entry name" value="LysR_HTH_N"/>
</dbReference>
<keyword evidence="7" id="KW-1185">Reference proteome</keyword>
<name>A0A0B8NW09_9VIBR</name>
<accession>A0A0B8NW09</accession>
<evidence type="ECO:0000256" key="3">
    <source>
        <dbReference type="ARBA" id="ARBA00023125"/>
    </source>
</evidence>
<keyword evidence="4" id="KW-0804">Transcription</keyword>
<dbReference type="GO" id="GO:0000976">
    <property type="term" value="F:transcription cis-regulatory region binding"/>
    <property type="evidence" value="ECO:0007669"/>
    <property type="project" value="TreeGrafter"/>
</dbReference>
<keyword evidence="2" id="KW-0805">Transcription regulation</keyword>
<dbReference type="Gene3D" id="3.40.190.290">
    <property type="match status" value="1"/>
</dbReference>
<evidence type="ECO:0000259" key="5">
    <source>
        <dbReference type="PROSITE" id="PS50931"/>
    </source>
</evidence>
<evidence type="ECO:0000313" key="6">
    <source>
        <dbReference type="EMBL" id="GAM55298.1"/>
    </source>
</evidence>
<evidence type="ECO:0000256" key="2">
    <source>
        <dbReference type="ARBA" id="ARBA00023015"/>
    </source>
</evidence>
<reference evidence="6 7" key="1">
    <citation type="submission" date="2015-01" db="EMBL/GenBank/DDBJ databases">
        <title>Vibrio sp. C1 JCM 19231 whole genome shotgun sequence.</title>
        <authorList>
            <person name="Sawabe T."/>
            <person name="Meirelles P."/>
            <person name="Feng G."/>
            <person name="Sayaka M."/>
            <person name="Hattori M."/>
            <person name="Ohkuma M."/>
        </authorList>
    </citation>
    <scope>NUCLEOTIDE SEQUENCE [LARGE SCALE GENOMIC DNA]</scope>
    <source>
        <strain evidence="7">JCM 19231</strain>
    </source>
</reference>
<feature type="domain" description="HTH lysR-type" evidence="5">
    <location>
        <begin position="11"/>
        <end position="67"/>
    </location>
</feature>
<dbReference type="SUPFAM" id="SSF53850">
    <property type="entry name" value="Periplasmic binding protein-like II"/>
    <property type="match status" value="1"/>
</dbReference>
<dbReference type="PANTHER" id="PTHR30126">
    <property type="entry name" value="HTH-TYPE TRANSCRIPTIONAL REGULATOR"/>
    <property type="match status" value="1"/>
</dbReference>
<gene>
    <name evidence="6" type="ORF">JCM19231_5130</name>
</gene>
<reference evidence="6 7" key="2">
    <citation type="submission" date="2015-01" db="EMBL/GenBank/DDBJ databases">
        <authorList>
            <consortium name="NBRP consortium"/>
            <person name="Sawabe T."/>
            <person name="Meirelles P."/>
            <person name="Feng G."/>
            <person name="Sayaka M."/>
            <person name="Hattori M."/>
            <person name="Ohkuma M."/>
        </authorList>
    </citation>
    <scope>NUCLEOTIDE SEQUENCE [LARGE SCALE GENOMIC DNA]</scope>
    <source>
        <strain evidence="7">JCM 19231</strain>
    </source>
</reference>
<comment type="caution">
    <text evidence="6">The sequence shown here is derived from an EMBL/GenBank/DDBJ whole genome shotgun (WGS) entry which is preliminary data.</text>
</comment>
<evidence type="ECO:0000256" key="1">
    <source>
        <dbReference type="ARBA" id="ARBA00009437"/>
    </source>
</evidence>
<dbReference type="AlphaFoldDB" id="A0A0B8NW09"/>
<dbReference type="SUPFAM" id="SSF46785">
    <property type="entry name" value="Winged helix' DNA-binding domain"/>
    <property type="match status" value="1"/>
</dbReference>
<protein>
    <submittedName>
        <fullName evidence="6">RubisCO operon transcriptional regulator</fullName>
    </submittedName>
</protein>
<proteinExistence type="inferred from homology"/>
<dbReference type="PANTHER" id="PTHR30126:SF5">
    <property type="entry name" value="HTH-TYPE TRANSCRIPTIONAL ACTIVATOR CMPR"/>
    <property type="match status" value="1"/>
</dbReference>
<dbReference type="PROSITE" id="PS50931">
    <property type="entry name" value="HTH_LYSR"/>
    <property type="match status" value="1"/>
</dbReference>
<dbReference type="InterPro" id="IPR036388">
    <property type="entry name" value="WH-like_DNA-bd_sf"/>
</dbReference>